<accession>A0AAV4FZ92</accession>
<protein>
    <submittedName>
        <fullName evidence="2">Uncharacterized protein</fullName>
    </submittedName>
</protein>
<feature type="chain" id="PRO_5043966115" evidence="1">
    <location>
        <begin position="20"/>
        <end position="90"/>
    </location>
</feature>
<dbReference type="Proteomes" id="UP000762676">
    <property type="component" value="Unassembled WGS sequence"/>
</dbReference>
<keyword evidence="1" id="KW-0732">Signal</keyword>
<evidence type="ECO:0000313" key="3">
    <source>
        <dbReference type="Proteomes" id="UP000762676"/>
    </source>
</evidence>
<gene>
    <name evidence="2" type="ORF">ElyMa_003976600</name>
</gene>
<comment type="caution">
    <text evidence="2">The sequence shown here is derived from an EMBL/GenBank/DDBJ whole genome shotgun (WGS) entry which is preliminary data.</text>
</comment>
<sequence length="90" mass="9611">MRTLLVCLLVVALLGFVFAEPAVEKRQLADVLRKLADKVEQDTQKVIDLYNDSDLKKALGDAQDALKDAAGTVADKVSSIADKVKAGIVG</sequence>
<reference evidence="2 3" key="1">
    <citation type="journal article" date="2021" name="Elife">
        <title>Chloroplast acquisition without the gene transfer in kleptoplastic sea slugs, Plakobranchus ocellatus.</title>
        <authorList>
            <person name="Maeda T."/>
            <person name="Takahashi S."/>
            <person name="Yoshida T."/>
            <person name="Shimamura S."/>
            <person name="Takaki Y."/>
            <person name="Nagai Y."/>
            <person name="Toyoda A."/>
            <person name="Suzuki Y."/>
            <person name="Arimoto A."/>
            <person name="Ishii H."/>
            <person name="Satoh N."/>
            <person name="Nishiyama T."/>
            <person name="Hasebe M."/>
            <person name="Maruyama T."/>
            <person name="Minagawa J."/>
            <person name="Obokata J."/>
            <person name="Shigenobu S."/>
        </authorList>
    </citation>
    <scope>NUCLEOTIDE SEQUENCE [LARGE SCALE GENOMIC DNA]</scope>
</reference>
<keyword evidence="3" id="KW-1185">Reference proteome</keyword>
<dbReference type="AlphaFoldDB" id="A0AAV4FZ92"/>
<evidence type="ECO:0000313" key="2">
    <source>
        <dbReference type="EMBL" id="GFR77706.1"/>
    </source>
</evidence>
<organism evidence="2 3">
    <name type="scientific">Elysia marginata</name>
    <dbReference type="NCBI Taxonomy" id="1093978"/>
    <lineage>
        <taxon>Eukaryota</taxon>
        <taxon>Metazoa</taxon>
        <taxon>Spiralia</taxon>
        <taxon>Lophotrochozoa</taxon>
        <taxon>Mollusca</taxon>
        <taxon>Gastropoda</taxon>
        <taxon>Heterobranchia</taxon>
        <taxon>Euthyneura</taxon>
        <taxon>Panpulmonata</taxon>
        <taxon>Sacoglossa</taxon>
        <taxon>Placobranchoidea</taxon>
        <taxon>Plakobranchidae</taxon>
        <taxon>Elysia</taxon>
    </lineage>
</organism>
<evidence type="ECO:0000256" key="1">
    <source>
        <dbReference type="SAM" id="SignalP"/>
    </source>
</evidence>
<proteinExistence type="predicted"/>
<dbReference type="EMBL" id="BMAT01008086">
    <property type="protein sequence ID" value="GFR77706.1"/>
    <property type="molecule type" value="Genomic_DNA"/>
</dbReference>
<name>A0AAV4FZ92_9GAST</name>
<feature type="signal peptide" evidence="1">
    <location>
        <begin position="1"/>
        <end position="19"/>
    </location>
</feature>